<dbReference type="KEGG" id="tgb:HG536_0A02420"/>
<dbReference type="EMBL" id="CP059246">
    <property type="protein sequence ID" value="QLL30425.1"/>
    <property type="molecule type" value="Genomic_DNA"/>
</dbReference>
<evidence type="ECO:0000313" key="5">
    <source>
        <dbReference type="Proteomes" id="UP000515788"/>
    </source>
</evidence>
<dbReference type="InterPro" id="IPR037143">
    <property type="entry name" value="4-PPantetheinyl_Trfase_dom_sf"/>
</dbReference>
<dbReference type="GeneID" id="59323522"/>
<dbReference type="OrthoDB" id="26719at2759"/>
<protein>
    <recommendedName>
        <fullName evidence="1">holo-[acyl-carrier-protein] synthase</fullName>
        <ecNumber evidence="1">2.7.8.7</ecNumber>
    </recommendedName>
</protein>
<evidence type="ECO:0000313" key="4">
    <source>
        <dbReference type="EMBL" id="QLL30425.1"/>
    </source>
</evidence>
<organism evidence="4 5">
    <name type="scientific">Torulaspora globosa</name>
    <dbReference type="NCBI Taxonomy" id="48254"/>
    <lineage>
        <taxon>Eukaryota</taxon>
        <taxon>Fungi</taxon>
        <taxon>Dikarya</taxon>
        <taxon>Ascomycota</taxon>
        <taxon>Saccharomycotina</taxon>
        <taxon>Saccharomycetes</taxon>
        <taxon>Saccharomycetales</taxon>
        <taxon>Saccharomycetaceae</taxon>
        <taxon>Torulaspora</taxon>
    </lineage>
</organism>
<dbReference type="Gene3D" id="3.90.470.20">
    <property type="entry name" value="4'-phosphopantetheinyl transferase domain"/>
    <property type="match status" value="2"/>
</dbReference>
<dbReference type="GO" id="GO:0008897">
    <property type="term" value="F:holo-[acyl-carrier-protein] synthase activity"/>
    <property type="evidence" value="ECO:0007669"/>
    <property type="project" value="UniProtKB-EC"/>
</dbReference>
<dbReference type="PANTHER" id="PTHR12215">
    <property type="entry name" value="PHOSPHOPANTETHEINE TRANSFERASE"/>
    <property type="match status" value="1"/>
</dbReference>
<dbReference type="GO" id="GO:0000287">
    <property type="term" value="F:magnesium ion binding"/>
    <property type="evidence" value="ECO:0007669"/>
    <property type="project" value="InterPro"/>
</dbReference>
<evidence type="ECO:0000259" key="3">
    <source>
        <dbReference type="Pfam" id="PF01648"/>
    </source>
</evidence>
<dbReference type="EC" id="2.7.8.7" evidence="1"/>
<dbReference type="AlphaFoldDB" id="A0A7G3ZA89"/>
<dbReference type="InterPro" id="IPR050559">
    <property type="entry name" value="P-Pant_transferase_sf"/>
</dbReference>
<dbReference type="SUPFAM" id="SSF56214">
    <property type="entry name" value="4'-phosphopantetheinyl transferase"/>
    <property type="match status" value="2"/>
</dbReference>
<dbReference type="PANTHER" id="PTHR12215:SF10">
    <property type="entry name" value="L-AMINOADIPATE-SEMIALDEHYDE DEHYDROGENASE-PHOSPHOPANTETHEINYL TRANSFERASE"/>
    <property type="match status" value="1"/>
</dbReference>
<reference evidence="4 5" key="1">
    <citation type="submission" date="2020-06" db="EMBL/GenBank/DDBJ databases">
        <title>The yeast mating-type switching endonuclease HO is a domesticated member of an unorthodox homing genetic element family.</title>
        <authorList>
            <person name="Coughlan A.Y."/>
            <person name="Lombardi L."/>
            <person name="Braun-Galleani S."/>
            <person name="Martos A.R."/>
            <person name="Galeote V."/>
            <person name="Bigey F."/>
            <person name="Dequin S."/>
            <person name="Byrne K.P."/>
            <person name="Wolfe K.H."/>
        </authorList>
    </citation>
    <scope>NUCLEOTIDE SEQUENCE [LARGE SCALE GENOMIC DNA]</scope>
    <source>
        <strain evidence="4 5">CBS764</strain>
    </source>
</reference>
<gene>
    <name evidence="4" type="ORF">HG536_0A02420</name>
</gene>
<evidence type="ECO:0000256" key="1">
    <source>
        <dbReference type="ARBA" id="ARBA00013172"/>
    </source>
</evidence>
<name>A0A7G3ZA89_9SACH</name>
<evidence type="ECO:0000256" key="2">
    <source>
        <dbReference type="ARBA" id="ARBA00022679"/>
    </source>
</evidence>
<keyword evidence="5" id="KW-1185">Reference proteome</keyword>
<keyword evidence="2" id="KW-0808">Transferase</keyword>
<dbReference type="RefSeq" id="XP_037137100.1">
    <property type="nucleotide sequence ID" value="XM_037281205.1"/>
</dbReference>
<feature type="domain" description="4'-phosphopantetheinyl transferase" evidence="3">
    <location>
        <begin position="126"/>
        <end position="220"/>
    </location>
</feature>
<accession>A0A7G3ZA89</accession>
<dbReference type="GO" id="GO:0019878">
    <property type="term" value="P:lysine biosynthetic process via aminoadipic acid"/>
    <property type="evidence" value="ECO:0007669"/>
    <property type="project" value="TreeGrafter"/>
</dbReference>
<sequence length="275" mass="31262">MDDLASIRKLDRDWEGILALDVKHANLTDDFTFERAIRFLPLSQQAKIYQLRTLQGKYAAVCNRLLQLFGCSIASGIGFGEVEFEHSSYGKPRMKNCPQISFSMSNGQDYVVQYICRRNDGDPAELGVDIASRDDYLGGHDLETFCEVFSDTEYKHLQSLDDGMRRKAFAFYWSLKECYSKYTGLGLNCDLSKLDYGGMQVPEVGSGSQRLIDNDSMLFYSVWIPRHGKEIVTVCRQDDLKEPALSRWLKSGPPVYRITLEDILGFLEAGDARRP</sequence>
<proteinExistence type="predicted"/>
<dbReference type="InterPro" id="IPR008278">
    <property type="entry name" value="4-PPantetheinyl_Trfase_dom"/>
</dbReference>
<dbReference type="Pfam" id="PF01648">
    <property type="entry name" value="ACPS"/>
    <property type="match status" value="1"/>
</dbReference>
<dbReference type="GO" id="GO:0005829">
    <property type="term" value="C:cytosol"/>
    <property type="evidence" value="ECO:0007669"/>
    <property type="project" value="TreeGrafter"/>
</dbReference>
<dbReference type="Proteomes" id="UP000515788">
    <property type="component" value="Chromosome 1"/>
</dbReference>